<dbReference type="Proteomes" id="UP000799324">
    <property type="component" value="Unassembled WGS sequence"/>
</dbReference>
<evidence type="ECO:0000313" key="2">
    <source>
        <dbReference type="Proteomes" id="UP000799324"/>
    </source>
</evidence>
<dbReference type="AlphaFoldDB" id="A0A6A6SKN5"/>
<organism evidence="1 2">
    <name type="scientific">Lophiostoma macrostomum CBS 122681</name>
    <dbReference type="NCBI Taxonomy" id="1314788"/>
    <lineage>
        <taxon>Eukaryota</taxon>
        <taxon>Fungi</taxon>
        <taxon>Dikarya</taxon>
        <taxon>Ascomycota</taxon>
        <taxon>Pezizomycotina</taxon>
        <taxon>Dothideomycetes</taxon>
        <taxon>Pleosporomycetidae</taxon>
        <taxon>Pleosporales</taxon>
        <taxon>Lophiostomataceae</taxon>
        <taxon>Lophiostoma</taxon>
    </lineage>
</organism>
<reference evidence="1" key="1">
    <citation type="journal article" date="2020" name="Stud. Mycol.">
        <title>101 Dothideomycetes genomes: a test case for predicting lifestyles and emergence of pathogens.</title>
        <authorList>
            <person name="Haridas S."/>
            <person name="Albert R."/>
            <person name="Binder M."/>
            <person name="Bloem J."/>
            <person name="Labutti K."/>
            <person name="Salamov A."/>
            <person name="Andreopoulos B."/>
            <person name="Baker S."/>
            <person name="Barry K."/>
            <person name="Bills G."/>
            <person name="Bluhm B."/>
            <person name="Cannon C."/>
            <person name="Castanera R."/>
            <person name="Culley D."/>
            <person name="Daum C."/>
            <person name="Ezra D."/>
            <person name="Gonzalez J."/>
            <person name="Henrissat B."/>
            <person name="Kuo A."/>
            <person name="Liang C."/>
            <person name="Lipzen A."/>
            <person name="Lutzoni F."/>
            <person name="Magnuson J."/>
            <person name="Mondo S."/>
            <person name="Nolan M."/>
            <person name="Ohm R."/>
            <person name="Pangilinan J."/>
            <person name="Park H.-J."/>
            <person name="Ramirez L."/>
            <person name="Alfaro M."/>
            <person name="Sun H."/>
            <person name="Tritt A."/>
            <person name="Yoshinaga Y."/>
            <person name="Zwiers L.-H."/>
            <person name="Turgeon B."/>
            <person name="Goodwin S."/>
            <person name="Spatafora J."/>
            <person name="Crous P."/>
            <person name="Grigoriev I."/>
        </authorList>
    </citation>
    <scope>NUCLEOTIDE SEQUENCE</scope>
    <source>
        <strain evidence="1">CBS 122681</strain>
    </source>
</reference>
<evidence type="ECO:0000313" key="1">
    <source>
        <dbReference type="EMBL" id="KAF2648455.1"/>
    </source>
</evidence>
<dbReference type="EMBL" id="MU004538">
    <property type="protein sequence ID" value="KAF2648455.1"/>
    <property type="molecule type" value="Genomic_DNA"/>
</dbReference>
<accession>A0A6A6SKN5</accession>
<sequence>MIHLRSHLKKIEQNCSAILGLSLPKEHGTGTNAHREWSLVIDTTNMHEINITVPLLMPKDLWLSSNDVRVQPQLFGVFVQAVQRLLRLHVAAINITYAVDKHTSNELRAAHRTSHSGKVCRNLSLDESRLGSLIAGHCDQLHRRCRVALNNNFDHDEPLGAARVVVNWDFRLNRTTPNVENEAIFVSGGVEHGREIIRETYTEDRMFGRVVIDLNKRRYAPIRVNILERMIQSVEESVLRSKDKEAMSYDFYGRSLKSIEKHYETAQQTLSRKRARRNEGSTRSVKMLLRFPQ</sequence>
<proteinExistence type="predicted"/>
<name>A0A6A6SKN5_9PLEO</name>
<keyword evidence="2" id="KW-1185">Reference proteome</keyword>
<gene>
    <name evidence="1" type="ORF">K491DRAFT_784067</name>
</gene>
<protein>
    <submittedName>
        <fullName evidence="1">Uncharacterized protein</fullName>
    </submittedName>
</protein>